<evidence type="ECO:0000256" key="2">
    <source>
        <dbReference type="SAM" id="Phobius"/>
    </source>
</evidence>
<dbReference type="AlphaFoldDB" id="A0A5C7H8F9"/>
<comment type="caution">
    <text evidence="3">The sequence shown here is derived from an EMBL/GenBank/DDBJ whole genome shotgun (WGS) entry which is preliminary data.</text>
</comment>
<evidence type="ECO:0000256" key="1">
    <source>
        <dbReference type="SAM" id="Coils"/>
    </source>
</evidence>
<dbReference type="EMBL" id="VAHF01000010">
    <property type="protein sequence ID" value="TXG52802.1"/>
    <property type="molecule type" value="Genomic_DNA"/>
</dbReference>
<sequence length="98" mass="11359">MKIEEESMKSQTAIRCAKAAVLLSSLSNRNMKATINNEEDEEKETMESEIEDLKVELVRERMKTKEIKLCGLMEVVLEVMVVFFVSSFILMVFVFKFN</sequence>
<keyword evidence="2" id="KW-0812">Transmembrane</keyword>
<dbReference type="Proteomes" id="UP000323000">
    <property type="component" value="Chromosome 10"/>
</dbReference>
<accession>A0A5C7H8F9</accession>
<keyword evidence="1" id="KW-0175">Coiled coil</keyword>
<keyword evidence="4" id="KW-1185">Reference proteome</keyword>
<keyword evidence="2" id="KW-1133">Transmembrane helix</keyword>
<keyword evidence="2" id="KW-0472">Membrane</keyword>
<feature type="transmembrane region" description="Helical" evidence="2">
    <location>
        <begin position="69"/>
        <end position="95"/>
    </location>
</feature>
<proteinExistence type="predicted"/>
<protein>
    <submittedName>
        <fullName evidence="3">Uncharacterized protein</fullName>
    </submittedName>
</protein>
<gene>
    <name evidence="3" type="ORF">EZV62_021971</name>
</gene>
<feature type="coiled-coil region" evidence="1">
    <location>
        <begin position="23"/>
        <end position="63"/>
    </location>
</feature>
<evidence type="ECO:0000313" key="3">
    <source>
        <dbReference type="EMBL" id="TXG52802.1"/>
    </source>
</evidence>
<dbReference type="OrthoDB" id="1304155at2759"/>
<reference evidence="4" key="1">
    <citation type="journal article" date="2019" name="Gigascience">
        <title>De novo genome assembly of the endangered Acer yangbiense, a plant species with extremely small populations endemic to Yunnan Province, China.</title>
        <authorList>
            <person name="Yang J."/>
            <person name="Wariss H.M."/>
            <person name="Tao L."/>
            <person name="Zhang R."/>
            <person name="Yun Q."/>
            <person name="Hollingsworth P."/>
            <person name="Dao Z."/>
            <person name="Luo G."/>
            <person name="Guo H."/>
            <person name="Ma Y."/>
            <person name="Sun W."/>
        </authorList>
    </citation>
    <scope>NUCLEOTIDE SEQUENCE [LARGE SCALE GENOMIC DNA]</scope>
    <source>
        <strain evidence="4">cv. Malutang</strain>
    </source>
</reference>
<organism evidence="3 4">
    <name type="scientific">Acer yangbiense</name>
    <dbReference type="NCBI Taxonomy" id="1000413"/>
    <lineage>
        <taxon>Eukaryota</taxon>
        <taxon>Viridiplantae</taxon>
        <taxon>Streptophyta</taxon>
        <taxon>Embryophyta</taxon>
        <taxon>Tracheophyta</taxon>
        <taxon>Spermatophyta</taxon>
        <taxon>Magnoliopsida</taxon>
        <taxon>eudicotyledons</taxon>
        <taxon>Gunneridae</taxon>
        <taxon>Pentapetalae</taxon>
        <taxon>rosids</taxon>
        <taxon>malvids</taxon>
        <taxon>Sapindales</taxon>
        <taxon>Sapindaceae</taxon>
        <taxon>Hippocastanoideae</taxon>
        <taxon>Acereae</taxon>
        <taxon>Acer</taxon>
    </lineage>
</organism>
<evidence type="ECO:0000313" key="4">
    <source>
        <dbReference type="Proteomes" id="UP000323000"/>
    </source>
</evidence>
<name>A0A5C7H8F9_9ROSI</name>